<reference evidence="5" key="1">
    <citation type="submission" date="2013-04" db="EMBL/GenBank/DDBJ databases">
        <title>An insight into the transcriptome of the digestive tract of the blood sucking bug, Rhodnius prolixus.</title>
        <authorList>
            <person name="Ribeiro J.M.C."/>
            <person name="Genta F.A."/>
            <person name="Sorgine M.H.F."/>
            <person name="Paiva-Silva G.O."/>
            <person name="Majerowicz D."/>
            <person name="Medeiros M."/>
            <person name="Koerich L."/>
            <person name="Terra W.R."/>
            <person name="Ferreira C."/>
            <person name="Pimentel A.C."/>
            <person name="Bisch P.M."/>
            <person name="Diniz M.M.P."/>
            <person name="Nascimento R."/>
            <person name="Salmon D."/>
            <person name="Silber A.M."/>
            <person name="Alves M."/>
            <person name="Oliveira M.F."/>
            <person name="Gondim K.C."/>
            <person name="Silva Neto M.A.C."/>
            <person name="Atella G.C."/>
            <person name="Araujo H."/>
            <person name="Dias F.S."/>
            <person name="Polycarpo C.R."/>
            <person name="Fampa P."/>
            <person name="Melo A.C."/>
            <person name="Tanaka A.S."/>
            <person name="Balczun C."/>
            <person name="Oliveira J.H.M."/>
            <person name="Goncalves R."/>
            <person name="Lazoski C."/>
            <person name="Pereira M.A."/>
            <person name="Rivera-Pomar R."/>
            <person name="Diambra L."/>
            <person name="Schaub G.A."/>
            <person name="Garcia E.S."/>
            <person name="Azambuja P."/>
            <person name="Braz G.R.C."/>
            <person name="Oliveira P.L."/>
        </authorList>
    </citation>
    <scope>NUCLEOTIDE SEQUENCE</scope>
</reference>
<organism evidence="5">
    <name type="scientific">Rhodnius prolixus</name>
    <name type="common">Triatomid bug</name>
    <dbReference type="NCBI Taxonomy" id="13249"/>
    <lineage>
        <taxon>Eukaryota</taxon>
        <taxon>Metazoa</taxon>
        <taxon>Ecdysozoa</taxon>
        <taxon>Arthropoda</taxon>
        <taxon>Hexapoda</taxon>
        <taxon>Insecta</taxon>
        <taxon>Pterygota</taxon>
        <taxon>Neoptera</taxon>
        <taxon>Paraneoptera</taxon>
        <taxon>Hemiptera</taxon>
        <taxon>Heteroptera</taxon>
        <taxon>Panheteroptera</taxon>
        <taxon>Cimicomorpha</taxon>
        <taxon>Reduviidae</taxon>
        <taxon>Triatominae</taxon>
        <taxon>Rhodnius</taxon>
    </lineage>
</organism>
<feature type="non-terminal residue" evidence="5">
    <location>
        <position position="141"/>
    </location>
</feature>
<accession>R4FPU2</accession>
<dbReference type="GO" id="GO:0005576">
    <property type="term" value="C:extracellular region"/>
    <property type="evidence" value="ECO:0007669"/>
    <property type="project" value="UniProtKB-SubCell"/>
</dbReference>
<dbReference type="InterPro" id="IPR005657">
    <property type="entry name" value="Triabi/Procalin"/>
</dbReference>
<comment type="subcellular location">
    <subcellularLocation>
        <location evidence="1">Secreted</location>
    </subcellularLocation>
</comment>
<evidence type="ECO:0000256" key="1">
    <source>
        <dbReference type="ARBA" id="ARBA00004613"/>
    </source>
</evidence>
<dbReference type="EMBL" id="GAHY01000073">
    <property type="protein sequence ID" value="JAA77437.1"/>
    <property type="molecule type" value="mRNA"/>
</dbReference>
<evidence type="ECO:0000256" key="4">
    <source>
        <dbReference type="ARBA" id="ARBA00034121"/>
    </source>
</evidence>
<comment type="similarity">
    <text evidence="4">Belongs to the calycin superfamily. Triabin family.</text>
</comment>
<proteinExistence type="evidence at transcript level"/>
<dbReference type="GO" id="GO:0030682">
    <property type="term" value="P:symbiont-mediated perturbation of host defenses"/>
    <property type="evidence" value="ECO:0007669"/>
    <property type="project" value="InterPro"/>
</dbReference>
<sequence>MKRIIVLTFWNSGMYICKHVRTGPEGCRDVYDQAASNLNNEQFYKGSWYVTYGKYQNHTSLCTKFDMTWTPLQITYDVNTVKITCKGEALQSGARHTEYKCKAPEGTQHPDYESVLAVIDTDYNDYATVYTCLKSLGNGGN</sequence>
<evidence type="ECO:0000256" key="3">
    <source>
        <dbReference type="ARBA" id="ARBA00022729"/>
    </source>
</evidence>
<name>R4FPU2_RHOPR</name>
<dbReference type="AlphaFoldDB" id="R4FPU2"/>
<keyword evidence="2" id="KW-0964">Secreted</keyword>
<dbReference type="SUPFAM" id="SSF50814">
    <property type="entry name" value="Lipocalins"/>
    <property type="match status" value="1"/>
</dbReference>
<dbReference type="Gene3D" id="2.40.128.20">
    <property type="match status" value="1"/>
</dbReference>
<protein>
    <submittedName>
        <fullName evidence="5">Putative lipocalin ai-6</fullName>
    </submittedName>
</protein>
<evidence type="ECO:0000256" key="2">
    <source>
        <dbReference type="ARBA" id="ARBA00022525"/>
    </source>
</evidence>
<dbReference type="Pfam" id="PF03973">
    <property type="entry name" value="Triabin"/>
    <property type="match status" value="1"/>
</dbReference>
<dbReference type="InterPro" id="IPR012674">
    <property type="entry name" value="Calycin"/>
</dbReference>
<dbReference type="VEuPathDB" id="VectorBase:RPRC000677"/>
<keyword evidence="3" id="KW-0732">Signal</keyword>
<evidence type="ECO:0000313" key="5">
    <source>
        <dbReference type="EMBL" id="JAA77437.1"/>
    </source>
</evidence>